<keyword evidence="1" id="KW-0378">Hydrolase</keyword>
<dbReference type="InterPro" id="IPR002925">
    <property type="entry name" value="Dienelactn_hydro"/>
</dbReference>
<dbReference type="SUPFAM" id="SSF53474">
    <property type="entry name" value="alpha/beta-Hydrolases"/>
    <property type="match status" value="1"/>
</dbReference>
<reference evidence="3" key="1">
    <citation type="submission" date="2018-05" db="EMBL/GenBank/DDBJ databases">
        <authorList>
            <person name="Lanie J.A."/>
            <person name="Ng W.-L."/>
            <person name="Kazmierczak K.M."/>
            <person name="Andrzejewski T.M."/>
            <person name="Davidsen T.M."/>
            <person name="Wayne K.J."/>
            <person name="Tettelin H."/>
            <person name="Glass J.I."/>
            <person name="Rusch D."/>
            <person name="Podicherti R."/>
            <person name="Tsui H.-C.T."/>
            <person name="Winkler M.E."/>
        </authorList>
    </citation>
    <scope>NUCLEOTIDE SEQUENCE</scope>
</reference>
<dbReference type="PANTHER" id="PTHR22946">
    <property type="entry name" value="DIENELACTONE HYDROLASE DOMAIN-CONTAINING PROTEIN-RELATED"/>
    <property type="match status" value="1"/>
</dbReference>
<dbReference type="PANTHER" id="PTHR22946:SF9">
    <property type="entry name" value="POLYKETIDE TRANSFERASE AF380"/>
    <property type="match status" value="1"/>
</dbReference>
<dbReference type="EMBL" id="UINC01006036">
    <property type="protein sequence ID" value="SVA25079.1"/>
    <property type="molecule type" value="Genomic_DNA"/>
</dbReference>
<dbReference type="AlphaFoldDB" id="A0A381UA88"/>
<dbReference type="InterPro" id="IPR050261">
    <property type="entry name" value="FrsA_esterase"/>
</dbReference>
<sequence length="326" mass="33841">MDGADRFRDRTVTLGGVTGQNLEIPSANPVNYHQAVNDPGGCEPLLADGKLFLPPADGPLPLVVVVPGSLGVGENHLAHAETLLEVGYAAFVLDPFGPRSVVSTVANQTHYSFAASAFDVVATLRVLADHDAIDADLISAQGHSRGGSAVLTAAVRSFAAPIVGDGLALAGVYAVYPWCGHQFARPDVGTTRVRAIVGDRDDWLSVQQVQAQVQAIGLVGGDASVRVVGGAWHSFDRSEELHDMPEASVAPGAPTTYIDGDGAMIDPRTGRPDASIGDLDMFMAAIDAGFGRWGAHIGSIGDQPEIFTDDMLAFHASVLGGPQGMG</sequence>
<protein>
    <recommendedName>
        <fullName evidence="2">Dienelactone hydrolase domain-containing protein</fullName>
    </recommendedName>
</protein>
<evidence type="ECO:0000256" key="1">
    <source>
        <dbReference type="ARBA" id="ARBA00022801"/>
    </source>
</evidence>
<name>A0A381UA88_9ZZZZ</name>
<dbReference type="InterPro" id="IPR029058">
    <property type="entry name" value="AB_hydrolase_fold"/>
</dbReference>
<gene>
    <name evidence="3" type="ORF">METZ01_LOCUS77933</name>
</gene>
<dbReference type="Pfam" id="PF01738">
    <property type="entry name" value="DLH"/>
    <property type="match status" value="1"/>
</dbReference>
<evidence type="ECO:0000259" key="2">
    <source>
        <dbReference type="Pfam" id="PF01738"/>
    </source>
</evidence>
<evidence type="ECO:0000313" key="3">
    <source>
        <dbReference type="EMBL" id="SVA25079.1"/>
    </source>
</evidence>
<dbReference type="GO" id="GO:0016788">
    <property type="term" value="F:hydrolase activity, acting on ester bonds"/>
    <property type="evidence" value="ECO:0007669"/>
    <property type="project" value="UniProtKB-ARBA"/>
</dbReference>
<dbReference type="Gene3D" id="3.40.50.1820">
    <property type="entry name" value="alpha/beta hydrolase"/>
    <property type="match status" value="1"/>
</dbReference>
<feature type="domain" description="Dienelactone hydrolase" evidence="2">
    <location>
        <begin position="50"/>
        <end position="240"/>
    </location>
</feature>
<organism evidence="3">
    <name type="scientific">marine metagenome</name>
    <dbReference type="NCBI Taxonomy" id="408172"/>
    <lineage>
        <taxon>unclassified sequences</taxon>
        <taxon>metagenomes</taxon>
        <taxon>ecological metagenomes</taxon>
    </lineage>
</organism>
<proteinExistence type="predicted"/>
<accession>A0A381UA88</accession>